<sequence>MYGNSAQIETGNASSPTDGSKHKKRTMFIWKTAMSDGQCKKLSLQSPEQTNKQTNCFTSCVDERAIGNMRLRPSRKVICLRLGNEWRTGLSFFSLQASVPPRAPFLSYSNVAKARSYAAALCELLRGEGGGRSGRGLQLGRTPVF</sequence>
<feature type="region of interest" description="Disordered" evidence="1">
    <location>
        <begin position="1"/>
        <end position="23"/>
    </location>
</feature>
<organism evidence="2 3">
    <name type="scientific">Oryzias melastigma</name>
    <name type="common">Marine medaka</name>
    <dbReference type="NCBI Taxonomy" id="30732"/>
    <lineage>
        <taxon>Eukaryota</taxon>
        <taxon>Metazoa</taxon>
        <taxon>Chordata</taxon>
        <taxon>Craniata</taxon>
        <taxon>Vertebrata</taxon>
        <taxon>Euteleostomi</taxon>
        <taxon>Actinopterygii</taxon>
        <taxon>Neopterygii</taxon>
        <taxon>Teleostei</taxon>
        <taxon>Neoteleostei</taxon>
        <taxon>Acanthomorphata</taxon>
        <taxon>Ovalentaria</taxon>
        <taxon>Atherinomorphae</taxon>
        <taxon>Beloniformes</taxon>
        <taxon>Adrianichthyidae</taxon>
        <taxon>Oryziinae</taxon>
        <taxon>Oryzias</taxon>
    </lineage>
</organism>
<dbReference type="EMBL" id="WKFB01000034">
    <property type="protein sequence ID" value="KAF6738145.1"/>
    <property type="molecule type" value="Genomic_DNA"/>
</dbReference>
<proteinExistence type="predicted"/>
<evidence type="ECO:0000313" key="3">
    <source>
        <dbReference type="Proteomes" id="UP000646548"/>
    </source>
</evidence>
<reference evidence="2" key="1">
    <citation type="journal article" name="BMC Genomics">
        <title>Long-read sequencing and de novo genome assembly of marine medaka (Oryzias melastigma).</title>
        <authorList>
            <person name="Liang P."/>
            <person name="Saqib H.S.A."/>
            <person name="Ni X."/>
            <person name="Shen Y."/>
        </authorList>
    </citation>
    <scope>NUCLEOTIDE SEQUENCE</scope>
    <source>
        <strain evidence="2">Bigg-433</strain>
    </source>
</reference>
<accession>A0A834L166</accession>
<name>A0A834L166_ORYME</name>
<feature type="compositionally biased region" description="Polar residues" evidence="1">
    <location>
        <begin position="1"/>
        <end position="18"/>
    </location>
</feature>
<dbReference type="AlphaFoldDB" id="A0A834L166"/>
<gene>
    <name evidence="2" type="ORF">FQA47_012973</name>
</gene>
<evidence type="ECO:0000256" key="1">
    <source>
        <dbReference type="SAM" id="MobiDB-lite"/>
    </source>
</evidence>
<protein>
    <submittedName>
        <fullName evidence="2">Uncharacterized protein</fullName>
    </submittedName>
</protein>
<dbReference type="Proteomes" id="UP000646548">
    <property type="component" value="Unassembled WGS sequence"/>
</dbReference>
<evidence type="ECO:0000313" key="2">
    <source>
        <dbReference type="EMBL" id="KAF6738145.1"/>
    </source>
</evidence>
<comment type="caution">
    <text evidence="2">The sequence shown here is derived from an EMBL/GenBank/DDBJ whole genome shotgun (WGS) entry which is preliminary data.</text>
</comment>